<feature type="transmembrane region" description="Helical" evidence="7">
    <location>
        <begin position="32"/>
        <end position="50"/>
    </location>
</feature>
<dbReference type="KEGG" id="mas:Mahau_0139"/>
<evidence type="ECO:0000256" key="6">
    <source>
        <dbReference type="ARBA" id="ARBA00023136"/>
    </source>
</evidence>
<dbReference type="OrthoDB" id="2637002at2"/>
<dbReference type="EMBL" id="CP002360">
    <property type="protein sequence ID" value="AEE95362.1"/>
    <property type="molecule type" value="Genomic_DNA"/>
</dbReference>
<sequence length="319" mass="36496">MAGLAKETDMRVIMPITNKWDIIRKDLVKNRYIYIMLLPVVTYYIVFHYVPLYGAQIAFRDFSPSRGIWGSRWVGFKYFEEFFNSYYFGRLLRNTVLISLYDLIFGFPAPIILALLLNEVKNNIFKRTVQTVTYLPHFISLVVICGMIIDFLARDGLVNNMLNRFGIESIPFMIKPEWFRTVYVASNIWQGIGWGSIIYLAALSNIDPQLYEAATIDGAGRFRQALHVTLPGILPTIVIMLILRLGQMLNVGSEKILLLYNTSTYETADVISTFVYRKGILEASYSYSTAVGLFNSVINFALLVTANFISRKATETSLW</sequence>
<evidence type="ECO:0000256" key="7">
    <source>
        <dbReference type="RuleBase" id="RU363032"/>
    </source>
</evidence>
<dbReference type="Gene3D" id="1.10.3720.10">
    <property type="entry name" value="MetI-like"/>
    <property type="match status" value="1"/>
</dbReference>
<reference evidence="9 10" key="2">
    <citation type="journal article" date="2011" name="Stand. Genomic Sci.">
        <title>Complete genome sequence of Mahella australiensis type strain (50-1 BON).</title>
        <authorList>
            <person name="Sikorski J."/>
            <person name="Teshima H."/>
            <person name="Nolan M."/>
            <person name="Lucas S."/>
            <person name="Hammon N."/>
            <person name="Deshpande S."/>
            <person name="Cheng J.F."/>
            <person name="Pitluck S."/>
            <person name="Liolios K."/>
            <person name="Pagani I."/>
            <person name="Ivanova N."/>
            <person name="Huntemann M."/>
            <person name="Mavromatis K."/>
            <person name="Ovchinikova G."/>
            <person name="Pati A."/>
            <person name="Tapia R."/>
            <person name="Han C."/>
            <person name="Goodwin L."/>
            <person name="Chen A."/>
            <person name="Palaniappan K."/>
            <person name="Land M."/>
            <person name="Hauser L."/>
            <person name="Ngatchou-Djao O.D."/>
            <person name="Rohde M."/>
            <person name="Pukall R."/>
            <person name="Spring S."/>
            <person name="Abt B."/>
            <person name="Goker M."/>
            <person name="Detter J.C."/>
            <person name="Woyke T."/>
            <person name="Bristow J."/>
            <person name="Markowitz V."/>
            <person name="Hugenholtz P."/>
            <person name="Eisen J.A."/>
            <person name="Kyrpides N.C."/>
            <person name="Klenk H.P."/>
            <person name="Lapidus A."/>
        </authorList>
    </citation>
    <scope>NUCLEOTIDE SEQUENCE [LARGE SCALE GENOMIC DNA]</scope>
    <source>
        <strain evidence="10">DSM 15567 / CIP 107919 / 50-1 BON</strain>
    </source>
</reference>
<organism evidence="9 10">
    <name type="scientific">Mahella australiensis (strain DSM 15567 / CIP 107919 / 50-1 BON)</name>
    <dbReference type="NCBI Taxonomy" id="697281"/>
    <lineage>
        <taxon>Bacteria</taxon>
        <taxon>Bacillati</taxon>
        <taxon>Bacillota</taxon>
        <taxon>Clostridia</taxon>
        <taxon>Thermoanaerobacterales</taxon>
        <taxon>Thermoanaerobacterales Family IV. Incertae Sedis</taxon>
        <taxon>Mahella</taxon>
    </lineage>
</organism>
<feature type="domain" description="ABC transmembrane type-1" evidence="8">
    <location>
        <begin position="92"/>
        <end position="306"/>
    </location>
</feature>
<name>F3ZVY8_MAHA5</name>
<keyword evidence="3" id="KW-1003">Cell membrane</keyword>
<reference evidence="10" key="1">
    <citation type="submission" date="2010-11" db="EMBL/GenBank/DDBJ databases">
        <title>The complete genome of Mahella australiensis DSM 15567.</title>
        <authorList>
            <consortium name="US DOE Joint Genome Institute (JGI-PGF)"/>
            <person name="Lucas S."/>
            <person name="Copeland A."/>
            <person name="Lapidus A."/>
            <person name="Bruce D."/>
            <person name="Goodwin L."/>
            <person name="Pitluck S."/>
            <person name="Kyrpides N."/>
            <person name="Mavromatis K."/>
            <person name="Pagani I."/>
            <person name="Ivanova N."/>
            <person name="Teshima H."/>
            <person name="Brettin T."/>
            <person name="Detter J.C."/>
            <person name="Han C."/>
            <person name="Tapia R."/>
            <person name="Land M."/>
            <person name="Hauser L."/>
            <person name="Markowitz V."/>
            <person name="Cheng J.-F."/>
            <person name="Hugenholtz P."/>
            <person name="Woyke T."/>
            <person name="Wu D."/>
            <person name="Spring S."/>
            <person name="Pukall R."/>
            <person name="Steenblock K."/>
            <person name="Schneider S."/>
            <person name="Klenk H.-P."/>
            <person name="Eisen J.A."/>
        </authorList>
    </citation>
    <scope>NUCLEOTIDE SEQUENCE [LARGE SCALE GENOMIC DNA]</scope>
    <source>
        <strain evidence="10">DSM 15567 / CIP 107919 / 50-1 BON</strain>
    </source>
</reference>
<dbReference type="CDD" id="cd06261">
    <property type="entry name" value="TM_PBP2"/>
    <property type="match status" value="1"/>
</dbReference>
<feature type="transmembrane region" description="Helical" evidence="7">
    <location>
        <begin position="225"/>
        <end position="245"/>
    </location>
</feature>
<feature type="transmembrane region" description="Helical" evidence="7">
    <location>
        <begin position="132"/>
        <end position="153"/>
    </location>
</feature>
<keyword evidence="5 7" id="KW-1133">Transmembrane helix</keyword>
<feature type="transmembrane region" description="Helical" evidence="7">
    <location>
        <begin position="285"/>
        <end position="309"/>
    </location>
</feature>
<keyword evidence="2 7" id="KW-0813">Transport</keyword>
<gene>
    <name evidence="9" type="ordered locus">Mahau_0139</name>
</gene>
<dbReference type="PANTHER" id="PTHR43227">
    <property type="entry name" value="BLL4140 PROTEIN"/>
    <property type="match status" value="1"/>
</dbReference>
<dbReference type="GO" id="GO:0005886">
    <property type="term" value="C:plasma membrane"/>
    <property type="evidence" value="ECO:0007669"/>
    <property type="project" value="UniProtKB-SubCell"/>
</dbReference>
<keyword evidence="4 7" id="KW-0812">Transmembrane</keyword>
<evidence type="ECO:0000256" key="4">
    <source>
        <dbReference type="ARBA" id="ARBA00022692"/>
    </source>
</evidence>
<dbReference type="eggNOG" id="COG4209">
    <property type="taxonomic scope" value="Bacteria"/>
</dbReference>
<dbReference type="RefSeq" id="WP_013779796.1">
    <property type="nucleotide sequence ID" value="NC_015520.1"/>
</dbReference>
<dbReference type="PROSITE" id="PS50928">
    <property type="entry name" value="ABC_TM1"/>
    <property type="match status" value="1"/>
</dbReference>
<comment type="subcellular location">
    <subcellularLocation>
        <location evidence="1 7">Cell membrane</location>
        <topology evidence="1 7">Multi-pass membrane protein</topology>
    </subcellularLocation>
</comment>
<dbReference type="InterPro" id="IPR000515">
    <property type="entry name" value="MetI-like"/>
</dbReference>
<dbReference type="InterPro" id="IPR035906">
    <property type="entry name" value="MetI-like_sf"/>
</dbReference>
<evidence type="ECO:0000259" key="8">
    <source>
        <dbReference type="PROSITE" id="PS50928"/>
    </source>
</evidence>
<dbReference type="Pfam" id="PF00528">
    <property type="entry name" value="BPD_transp_1"/>
    <property type="match status" value="1"/>
</dbReference>
<dbReference type="STRING" id="697281.Mahau_0139"/>
<dbReference type="PANTHER" id="PTHR43227:SF11">
    <property type="entry name" value="BLL4140 PROTEIN"/>
    <property type="match status" value="1"/>
</dbReference>
<feature type="transmembrane region" description="Helical" evidence="7">
    <location>
        <begin position="182"/>
        <end position="204"/>
    </location>
</feature>
<dbReference type="InterPro" id="IPR050809">
    <property type="entry name" value="UgpAE/MalFG_permease"/>
</dbReference>
<dbReference type="HOGENOM" id="CLU_016047_0_1_9"/>
<feature type="transmembrane region" description="Helical" evidence="7">
    <location>
        <begin position="96"/>
        <end position="120"/>
    </location>
</feature>
<accession>F3ZVY8</accession>
<proteinExistence type="inferred from homology"/>
<evidence type="ECO:0000256" key="2">
    <source>
        <dbReference type="ARBA" id="ARBA00022448"/>
    </source>
</evidence>
<evidence type="ECO:0000313" key="9">
    <source>
        <dbReference type="EMBL" id="AEE95362.1"/>
    </source>
</evidence>
<dbReference type="GO" id="GO:0055085">
    <property type="term" value="P:transmembrane transport"/>
    <property type="evidence" value="ECO:0007669"/>
    <property type="project" value="InterPro"/>
</dbReference>
<protein>
    <submittedName>
        <fullName evidence="9">Carbohydrate ABC transporter membrane protein 1, CUT1 family</fullName>
    </submittedName>
</protein>
<keyword evidence="6 7" id="KW-0472">Membrane</keyword>
<evidence type="ECO:0000313" key="10">
    <source>
        <dbReference type="Proteomes" id="UP000008457"/>
    </source>
</evidence>
<dbReference type="Proteomes" id="UP000008457">
    <property type="component" value="Chromosome"/>
</dbReference>
<evidence type="ECO:0000256" key="5">
    <source>
        <dbReference type="ARBA" id="ARBA00022989"/>
    </source>
</evidence>
<dbReference type="AlphaFoldDB" id="F3ZVY8"/>
<comment type="similarity">
    <text evidence="7">Belongs to the binding-protein-dependent transport system permease family.</text>
</comment>
<dbReference type="SUPFAM" id="SSF161098">
    <property type="entry name" value="MetI-like"/>
    <property type="match status" value="1"/>
</dbReference>
<keyword evidence="10" id="KW-1185">Reference proteome</keyword>
<evidence type="ECO:0000256" key="1">
    <source>
        <dbReference type="ARBA" id="ARBA00004651"/>
    </source>
</evidence>
<evidence type="ECO:0000256" key="3">
    <source>
        <dbReference type="ARBA" id="ARBA00022475"/>
    </source>
</evidence>